<keyword evidence="1" id="KW-0472">Membrane</keyword>
<keyword evidence="1" id="KW-1133">Transmembrane helix</keyword>
<dbReference type="Proteomes" id="UP000184513">
    <property type="component" value="Unassembled WGS sequence"/>
</dbReference>
<feature type="transmembrane region" description="Helical" evidence="1">
    <location>
        <begin position="12"/>
        <end position="32"/>
    </location>
</feature>
<keyword evidence="3" id="KW-1185">Reference proteome</keyword>
<reference evidence="2 3" key="1">
    <citation type="submission" date="2016-11" db="EMBL/GenBank/DDBJ databases">
        <authorList>
            <person name="Jaros S."/>
            <person name="Januszkiewicz K."/>
            <person name="Wedrychowicz H."/>
        </authorList>
    </citation>
    <scope>NUCLEOTIDE SEQUENCE [LARGE SCALE GENOMIC DNA]</scope>
    <source>
        <strain evidence="2 3">CGMCC 1.6102</strain>
    </source>
</reference>
<evidence type="ECO:0000313" key="2">
    <source>
        <dbReference type="EMBL" id="SHN27041.1"/>
    </source>
</evidence>
<dbReference type="STRING" id="388280.SAMN04488057_11564"/>
<gene>
    <name evidence="2" type="ORF">SAMN04488057_11564</name>
</gene>
<dbReference type="AlphaFoldDB" id="A0A1M7Q931"/>
<sequence>MVSCKPKRSTYLALGLVVVVLFAGLSFLLYDFNTSREFPFLFYLLGSTIVTVVLLLVLVKMMAGYKFLAAGKEKIEIWLPLKAQRRTYGLTDLLAWQEEEIKANQRIFRQLILVFSDKYSFTISNHEHLGYDGLKKYLIKKVPKKRVKP</sequence>
<dbReference type="EMBL" id="FRCY01000015">
    <property type="protein sequence ID" value="SHN27041.1"/>
    <property type="molecule type" value="Genomic_DNA"/>
</dbReference>
<keyword evidence="1" id="KW-0812">Transmembrane</keyword>
<name>A0A1M7Q931_9BACT</name>
<feature type="transmembrane region" description="Helical" evidence="1">
    <location>
        <begin position="38"/>
        <end position="59"/>
    </location>
</feature>
<accession>A0A1M7Q931</accession>
<proteinExistence type="predicted"/>
<evidence type="ECO:0000256" key="1">
    <source>
        <dbReference type="SAM" id="Phobius"/>
    </source>
</evidence>
<protein>
    <submittedName>
        <fullName evidence="2">Uncharacterized protein</fullName>
    </submittedName>
</protein>
<evidence type="ECO:0000313" key="3">
    <source>
        <dbReference type="Proteomes" id="UP000184513"/>
    </source>
</evidence>
<dbReference type="RefSeq" id="WP_073096916.1">
    <property type="nucleotide sequence ID" value="NZ_FRCY01000015.1"/>
</dbReference>
<organism evidence="2 3">
    <name type="scientific">Cyclobacterium lianum</name>
    <dbReference type="NCBI Taxonomy" id="388280"/>
    <lineage>
        <taxon>Bacteria</taxon>
        <taxon>Pseudomonadati</taxon>
        <taxon>Bacteroidota</taxon>
        <taxon>Cytophagia</taxon>
        <taxon>Cytophagales</taxon>
        <taxon>Cyclobacteriaceae</taxon>
        <taxon>Cyclobacterium</taxon>
    </lineage>
</organism>